<dbReference type="HOGENOM" id="CLU_1739178_0_0_4"/>
<keyword evidence="3" id="KW-1185">Reference proteome</keyword>
<name>I0HWQ7_RUBGI</name>
<proteinExistence type="predicted"/>
<keyword evidence="1" id="KW-1133">Transmembrane helix</keyword>
<reference evidence="2 3" key="1">
    <citation type="journal article" date="2012" name="J. Bacteriol.">
        <title>Complete genome sequence of phototrophic betaproteobacterium Rubrivivax gelatinosus IL144.</title>
        <authorList>
            <person name="Nagashima S."/>
            <person name="Kamimura A."/>
            <person name="Shimizu T."/>
            <person name="Nakamura-isaki S."/>
            <person name="Aono E."/>
            <person name="Sakamoto K."/>
            <person name="Ichikawa N."/>
            <person name="Nakazawa H."/>
            <person name="Sekine M."/>
            <person name="Yamazaki S."/>
            <person name="Fujita N."/>
            <person name="Shimada K."/>
            <person name="Hanada S."/>
            <person name="Nagashima K.V.P."/>
        </authorList>
    </citation>
    <scope>NUCLEOTIDE SEQUENCE [LARGE SCALE GENOMIC DNA]</scope>
    <source>
        <strain evidence="3">NBRC 100245 / IL144</strain>
    </source>
</reference>
<dbReference type="RefSeq" id="WP_014430294.1">
    <property type="nucleotide sequence ID" value="NC_017075.1"/>
</dbReference>
<dbReference type="KEGG" id="rge:RGE_41080"/>
<dbReference type="STRING" id="983917.RGE_41080"/>
<dbReference type="AlphaFoldDB" id="I0HWQ7"/>
<accession>I0HWQ7</accession>
<keyword evidence="1" id="KW-0812">Transmembrane</keyword>
<evidence type="ECO:0000313" key="2">
    <source>
        <dbReference type="EMBL" id="BAL97444.1"/>
    </source>
</evidence>
<organism evidence="2 3">
    <name type="scientific">Rubrivivax gelatinosus (strain NBRC 100245 / IL144)</name>
    <dbReference type="NCBI Taxonomy" id="983917"/>
    <lineage>
        <taxon>Bacteria</taxon>
        <taxon>Pseudomonadati</taxon>
        <taxon>Pseudomonadota</taxon>
        <taxon>Betaproteobacteria</taxon>
        <taxon>Burkholderiales</taxon>
        <taxon>Sphaerotilaceae</taxon>
        <taxon>Rubrivivax</taxon>
    </lineage>
</organism>
<protein>
    <recommendedName>
        <fullName evidence="4">Toxin CptA</fullName>
    </recommendedName>
</protein>
<keyword evidence="1" id="KW-0472">Membrane</keyword>
<dbReference type="Proteomes" id="UP000007883">
    <property type="component" value="Chromosome"/>
</dbReference>
<evidence type="ECO:0008006" key="4">
    <source>
        <dbReference type="Google" id="ProtNLM"/>
    </source>
</evidence>
<feature type="transmembrane region" description="Helical" evidence="1">
    <location>
        <begin position="22"/>
        <end position="41"/>
    </location>
</feature>
<evidence type="ECO:0000256" key="1">
    <source>
        <dbReference type="SAM" id="Phobius"/>
    </source>
</evidence>
<dbReference type="PATRIC" id="fig|983917.3.peg.4008"/>
<dbReference type="EMBL" id="AP012320">
    <property type="protein sequence ID" value="BAL97444.1"/>
    <property type="molecule type" value="Genomic_DNA"/>
</dbReference>
<feature type="transmembrane region" description="Helical" evidence="1">
    <location>
        <begin position="47"/>
        <end position="65"/>
    </location>
</feature>
<gene>
    <name evidence="2" type="ordered locus">RGE_41080</name>
</gene>
<sequence length="150" mass="15295">MRHPPPVAVTCSGGAPWRAVQALLAALAAAAVAAWASAWLADGHPSAVAAFLAALAAGLLAWRLAALRPLALRWDGAEWSADGAPCTAEVSIDLGRWLLLRLTSAEGGTRWLALGAREAGSRIHLLRAALYCAAAPAASLPPASPSRPAP</sequence>
<evidence type="ECO:0000313" key="3">
    <source>
        <dbReference type="Proteomes" id="UP000007883"/>
    </source>
</evidence>